<keyword evidence="3" id="KW-1185">Reference proteome</keyword>
<dbReference type="AlphaFoldDB" id="A0A8S0Z2F0"/>
<dbReference type="OrthoDB" id="7294846at2759"/>
<evidence type="ECO:0000313" key="3">
    <source>
        <dbReference type="Proteomes" id="UP000494106"/>
    </source>
</evidence>
<dbReference type="Proteomes" id="UP000494106">
    <property type="component" value="Unassembled WGS sequence"/>
</dbReference>
<sequence>MYVKETQNDFLNIKYEEPVEVRLLKQQLKSLSCECDVCARANKDRLIPYDVETRTVNDFTDTGVQAECDIPIDFYNSLNTCDFHVCGSCAIAMNFLQDNFNKILKEEESETVTAKMSDKYVGSTITYSEKSTIVSKSSLKQSHVTICEDLNHWYFSEAKPKKKLWK</sequence>
<evidence type="ECO:0000313" key="4">
    <source>
        <dbReference type="Proteomes" id="UP000494256"/>
    </source>
</evidence>
<dbReference type="EMBL" id="CADEBD010000422">
    <property type="protein sequence ID" value="CAB3254786.1"/>
    <property type="molecule type" value="Genomic_DNA"/>
</dbReference>
<accession>A0A8S0Z2F0</accession>
<dbReference type="Proteomes" id="UP000494256">
    <property type="component" value="Unassembled WGS sequence"/>
</dbReference>
<comment type="caution">
    <text evidence="1">The sequence shown here is derived from an EMBL/GenBank/DDBJ whole genome shotgun (WGS) entry which is preliminary data.</text>
</comment>
<evidence type="ECO:0000313" key="1">
    <source>
        <dbReference type="EMBL" id="CAB3226786.1"/>
    </source>
</evidence>
<dbReference type="EMBL" id="CADEBC010000232">
    <property type="protein sequence ID" value="CAB3226786.1"/>
    <property type="molecule type" value="Genomic_DNA"/>
</dbReference>
<reference evidence="3 4" key="1">
    <citation type="submission" date="2020-04" db="EMBL/GenBank/DDBJ databases">
        <authorList>
            <person name="Wallbank WR R."/>
            <person name="Pardo Diaz C."/>
            <person name="Kozak K."/>
            <person name="Martin S."/>
            <person name="Jiggins C."/>
            <person name="Moest M."/>
            <person name="Warren A I."/>
            <person name="Byers J.R.P. K."/>
            <person name="Montejo-Kovacevich G."/>
            <person name="Yen C E."/>
        </authorList>
    </citation>
    <scope>NUCLEOTIDE SEQUENCE [LARGE SCALE GENOMIC DNA]</scope>
</reference>
<gene>
    <name evidence="2" type="ORF">APLA_LOCUS14938</name>
    <name evidence="1" type="ORF">APLA_LOCUS3085</name>
</gene>
<organism evidence="1 3">
    <name type="scientific">Arctia plantaginis</name>
    <name type="common">Wood tiger moth</name>
    <name type="synonym">Phalaena plantaginis</name>
    <dbReference type="NCBI Taxonomy" id="874455"/>
    <lineage>
        <taxon>Eukaryota</taxon>
        <taxon>Metazoa</taxon>
        <taxon>Ecdysozoa</taxon>
        <taxon>Arthropoda</taxon>
        <taxon>Hexapoda</taxon>
        <taxon>Insecta</taxon>
        <taxon>Pterygota</taxon>
        <taxon>Neoptera</taxon>
        <taxon>Endopterygota</taxon>
        <taxon>Lepidoptera</taxon>
        <taxon>Glossata</taxon>
        <taxon>Ditrysia</taxon>
        <taxon>Noctuoidea</taxon>
        <taxon>Erebidae</taxon>
        <taxon>Arctiinae</taxon>
        <taxon>Arctia</taxon>
    </lineage>
</organism>
<evidence type="ECO:0000313" key="2">
    <source>
        <dbReference type="EMBL" id="CAB3254786.1"/>
    </source>
</evidence>
<protein>
    <submittedName>
        <fullName evidence="1">Uncharacterized protein</fullName>
    </submittedName>
</protein>
<name>A0A8S0Z2F0_ARCPL</name>
<proteinExistence type="predicted"/>